<dbReference type="Pfam" id="PF03852">
    <property type="entry name" value="Vsr"/>
    <property type="match status" value="1"/>
</dbReference>
<dbReference type="Gene3D" id="3.40.960.10">
    <property type="entry name" value="VSR Endonuclease"/>
    <property type="match status" value="1"/>
</dbReference>
<evidence type="ECO:0000313" key="7">
    <source>
        <dbReference type="EMBL" id="KAB0670607.1"/>
    </source>
</evidence>
<evidence type="ECO:0000256" key="1">
    <source>
        <dbReference type="ARBA" id="ARBA00022722"/>
    </source>
</evidence>
<dbReference type="Proteomes" id="UP000798046">
    <property type="component" value="Unassembled WGS sequence"/>
</dbReference>
<dbReference type="CDD" id="cd00221">
    <property type="entry name" value="Vsr"/>
    <property type="match status" value="1"/>
</dbReference>
<sequence length="136" mass="15922">MDRLTPERRSWLMSRVKAKNTSPEMVVRRLVYGMGYRYRIHVEGLPGKPDLVFAGSRKAIYVNGCFWHGHEGCRYAGLPKSRVAFWAAKIARNRARDRENVSAMEADGWRVLTIWQCELKNREKISELLHDFLKQE</sequence>
<dbReference type="PIRSF" id="PIRSF018267">
    <property type="entry name" value="VSR_endonuc"/>
    <property type="match status" value="1"/>
</dbReference>
<comment type="function">
    <text evidence="6">May nick specific sequences that contain T:G mispairs resulting from m5C-deamination.</text>
</comment>
<evidence type="ECO:0000256" key="4">
    <source>
        <dbReference type="ARBA" id="ARBA00022801"/>
    </source>
</evidence>
<comment type="caution">
    <text evidence="7">The sequence shown here is derived from an EMBL/GenBank/DDBJ whole genome shotgun (WGS) entry which is preliminary data.</text>
</comment>
<keyword evidence="8" id="KW-1185">Reference proteome</keyword>
<name>A0ABQ6TQH3_9BACT</name>
<evidence type="ECO:0000313" key="8">
    <source>
        <dbReference type="Proteomes" id="UP000798046"/>
    </source>
</evidence>
<comment type="similarity">
    <text evidence="6">Belongs to the vsr family.</text>
</comment>
<keyword evidence="3 6" id="KW-0227">DNA damage</keyword>
<dbReference type="EMBL" id="VZRA01000002">
    <property type="protein sequence ID" value="KAB0670607.1"/>
    <property type="molecule type" value="Genomic_DNA"/>
</dbReference>
<dbReference type="EC" id="3.1.-.-" evidence="6"/>
<dbReference type="SUPFAM" id="SSF52980">
    <property type="entry name" value="Restriction endonuclease-like"/>
    <property type="match status" value="1"/>
</dbReference>
<evidence type="ECO:0000256" key="6">
    <source>
        <dbReference type="PIRNR" id="PIRNR018267"/>
    </source>
</evidence>
<evidence type="ECO:0000256" key="5">
    <source>
        <dbReference type="ARBA" id="ARBA00023204"/>
    </source>
</evidence>
<gene>
    <name evidence="7" type="primary">vsr</name>
    <name evidence="7" type="ORF">F6V30_09020</name>
</gene>
<dbReference type="InterPro" id="IPR004603">
    <property type="entry name" value="DNA_mismatch_endonuc_vsr"/>
</dbReference>
<protein>
    <recommendedName>
        <fullName evidence="6">Very short patch repair endonuclease</fullName>
        <ecNumber evidence="6">3.1.-.-</ecNumber>
    </recommendedName>
</protein>
<reference evidence="7 8" key="1">
    <citation type="journal article" date="2020" name="Microorganisms">
        <title>Description of Three Novel Members in the Family Geobacteraceae, Oryzomonas japonicum gen. nov., sp. nov., Oryzomonas sagensis sp. nov., and Oryzomonas ruber sp. nov.</title>
        <authorList>
            <person name="Xu Z."/>
            <person name="Masuda Y."/>
            <person name="Hayakawa C."/>
            <person name="Ushijima N."/>
            <person name="Kawano K."/>
            <person name="Shiratori Y."/>
            <person name="Senoo K."/>
            <person name="Itoh H."/>
        </authorList>
    </citation>
    <scope>NUCLEOTIDE SEQUENCE [LARGE SCALE GENOMIC DNA]</scope>
    <source>
        <strain evidence="7 8">Red100</strain>
    </source>
</reference>
<dbReference type="NCBIfam" id="TIGR00632">
    <property type="entry name" value="vsr"/>
    <property type="match status" value="1"/>
</dbReference>
<evidence type="ECO:0000256" key="3">
    <source>
        <dbReference type="ARBA" id="ARBA00022763"/>
    </source>
</evidence>
<keyword evidence="1 6" id="KW-0540">Nuclease</keyword>
<organism evidence="7 8">
    <name type="scientific">Oryzomonas sagensis</name>
    <dbReference type="NCBI Taxonomy" id="2603857"/>
    <lineage>
        <taxon>Bacteria</taxon>
        <taxon>Pseudomonadati</taxon>
        <taxon>Thermodesulfobacteriota</taxon>
        <taxon>Desulfuromonadia</taxon>
        <taxon>Geobacterales</taxon>
        <taxon>Geobacteraceae</taxon>
        <taxon>Oryzomonas</taxon>
    </lineage>
</organism>
<dbReference type="InterPro" id="IPR011335">
    <property type="entry name" value="Restrct_endonuc-II-like"/>
</dbReference>
<proteinExistence type="inferred from homology"/>
<keyword evidence="2 6" id="KW-0255">Endonuclease</keyword>
<keyword evidence="4 6" id="KW-0378">Hydrolase</keyword>
<accession>A0ABQ6TQH3</accession>
<dbReference type="GO" id="GO:0004519">
    <property type="term" value="F:endonuclease activity"/>
    <property type="evidence" value="ECO:0007669"/>
    <property type="project" value="UniProtKB-KW"/>
</dbReference>
<evidence type="ECO:0000256" key="2">
    <source>
        <dbReference type="ARBA" id="ARBA00022759"/>
    </source>
</evidence>
<keyword evidence="5 6" id="KW-0234">DNA repair</keyword>